<dbReference type="PANTHER" id="PTHR32089">
    <property type="entry name" value="METHYL-ACCEPTING CHEMOTAXIS PROTEIN MCPB"/>
    <property type="match status" value="1"/>
</dbReference>
<evidence type="ECO:0000313" key="14">
    <source>
        <dbReference type="Proteomes" id="UP000809621"/>
    </source>
</evidence>
<dbReference type="SUPFAM" id="SSF58104">
    <property type="entry name" value="Methyl-accepting chemotaxis protein (MCP) signaling domain"/>
    <property type="match status" value="1"/>
</dbReference>
<keyword evidence="7 9" id="KW-0807">Transducer</keyword>
<dbReference type="CDD" id="cd11386">
    <property type="entry name" value="MCP_signal"/>
    <property type="match status" value="1"/>
</dbReference>
<evidence type="ECO:0000256" key="6">
    <source>
        <dbReference type="ARBA" id="ARBA00023136"/>
    </source>
</evidence>
<dbReference type="Pfam" id="PF00015">
    <property type="entry name" value="MCPsignal"/>
    <property type="match status" value="1"/>
</dbReference>
<feature type="domain" description="Methyl-accepting transducer" evidence="11">
    <location>
        <begin position="267"/>
        <end position="503"/>
    </location>
</feature>
<dbReference type="SMART" id="SM01049">
    <property type="entry name" value="Cache_2"/>
    <property type="match status" value="1"/>
</dbReference>
<accession>A0ABS2HNQ9</accession>
<proteinExistence type="inferred from homology"/>
<keyword evidence="6 10" id="KW-0472">Membrane</keyword>
<evidence type="ECO:0000259" key="11">
    <source>
        <dbReference type="PROSITE" id="PS50111"/>
    </source>
</evidence>
<dbReference type="InterPro" id="IPR033480">
    <property type="entry name" value="sCache_2"/>
</dbReference>
<evidence type="ECO:0000256" key="5">
    <source>
        <dbReference type="ARBA" id="ARBA00022989"/>
    </source>
</evidence>
<evidence type="ECO:0000259" key="12">
    <source>
        <dbReference type="PROSITE" id="PS50192"/>
    </source>
</evidence>
<dbReference type="InterPro" id="IPR000727">
    <property type="entry name" value="T_SNARE_dom"/>
</dbReference>
<dbReference type="PROSITE" id="PS50192">
    <property type="entry name" value="T_SNARE"/>
    <property type="match status" value="1"/>
</dbReference>
<dbReference type="Proteomes" id="UP000809621">
    <property type="component" value="Unassembled WGS sequence"/>
</dbReference>
<keyword evidence="4 10" id="KW-0812">Transmembrane</keyword>
<name>A0ABS2HNQ9_9VIBR</name>
<dbReference type="SMART" id="SM00283">
    <property type="entry name" value="MA"/>
    <property type="match status" value="1"/>
</dbReference>
<dbReference type="InterPro" id="IPR004089">
    <property type="entry name" value="MCPsignal_dom"/>
</dbReference>
<dbReference type="PANTHER" id="PTHR32089:SF119">
    <property type="entry name" value="METHYL-ACCEPTING CHEMOTAXIS PROTEIN CTPL"/>
    <property type="match status" value="1"/>
</dbReference>
<dbReference type="Gene3D" id="1.10.287.950">
    <property type="entry name" value="Methyl-accepting chemotaxis protein"/>
    <property type="match status" value="1"/>
</dbReference>
<gene>
    <name evidence="13" type="ORF">JQC93_17825</name>
</gene>
<evidence type="ECO:0000256" key="9">
    <source>
        <dbReference type="PROSITE-ProRule" id="PRU00284"/>
    </source>
</evidence>
<comment type="similarity">
    <text evidence="8">Belongs to the methyl-accepting chemotaxis (MCP) protein family.</text>
</comment>
<feature type="domain" description="T-SNARE coiled-coil homology" evidence="12">
    <location>
        <begin position="454"/>
        <end position="516"/>
    </location>
</feature>
<comment type="caution">
    <text evidence="13">The sequence shown here is derived from an EMBL/GenBank/DDBJ whole genome shotgun (WGS) entry which is preliminary data.</text>
</comment>
<dbReference type="Gene3D" id="3.30.450.20">
    <property type="entry name" value="PAS domain"/>
    <property type="match status" value="1"/>
</dbReference>
<dbReference type="RefSeq" id="WP_205159723.1">
    <property type="nucleotide sequence ID" value="NZ_JAFEUM010000009.1"/>
</dbReference>
<evidence type="ECO:0000256" key="10">
    <source>
        <dbReference type="SAM" id="Phobius"/>
    </source>
</evidence>
<feature type="transmembrane region" description="Helical" evidence="10">
    <location>
        <begin position="9"/>
        <end position="29"/>
    </location>
</feature>
<dbReference type="Pfam" id="PF17200">
    <property type="entry name" value="sCache_2"/>
    <property type="match status" value="1"/>
</dbReference>
<reference evidence="13 14" key="1">
    <citation type="submission" date="2021-02" db="EMBL/GenBank/DDBJ databases">
        <authorList>
            <person name="Park J.-S."/>
        </authorList>
    </citation>
    <scope>NUCLEOTIDE SEQUENCE [LARGE SCALE GENOMIC DNA]</scope>
    <source>
        <strain evidence="13 14">188UL20-2</strain>
    </source>
</reference>
<dbReference type="PROSITE" id="PS50111">
    <property type="entry name" value="CHEMOTAXIS_TRANSDUC_2"/>
    <property type="match status" value="1"/>
</dbReference>
<comment type="subcellular location">
    <subcellularLocation>
        <location evidence="1">Cell inner membrane</location>
        <topology evidence="1">Multi-pass membrane protein</topology>
    </subcellularLocation>
</comment>
<evidence type="ECO:0000256" key="8">
    <source>
        <dbReference type="ARBA" id="ARBA00029447"/>
    </source>
</evidence>
<protein>
    <submittedName>
        <fullName evidence="13">Cache domain-containing protein</fullName>
    </submittedName>
</protein>
<evidence type="ECO:0000256" key="7">
    <source>
        <dbReference type="ARBA" id="ARBA00023224"/>
    </source>
</evidence>
<organism evidence="13 14">
    <name type="scientific">Vibrio ulleungensis</name>
    <dbReference type="NCBI Taxonomy" id="2807619"/>
    <lineage>
        <taxon>Bacteria</taxon>
        <taxon>Pseudomonadati</taxon>
        <taxon>Pseudomonadota</taxon>
        <taxon>Gammaproteobacteria</taxon>
        <taxon>Vibrionales</taxon>
        <taxon>Vibrionaceae</taxon>
        <taxon>Vibrio</taxon>
    </lineage>
</organism>
<keyword evidence="3" id="KW-0997">Cell inner membrane</keyword>
<evidence type="ECO:0000256" key="2">
    <source>
        <dbReference type="ARBA" id="ARBA00022475"/>
    </source>
</evidence>
<evidence type="ECO:0000256" key="4">
    <source>
        <dbReference type="ARBA" id="ARBA00022692"/>
    </source>
</evidence>
<keyword evidence="2" id="KW-1003">Cell membrane</keyword>
<sequence>MNLTLQRKLYLVLAAMAVAGLAIIVTLFSEMTSVIYSEREALLKSEVAQVRQTYDNLVRETASGKLTDEQAKAQFIELINQSRWGENLDGYFWIQDSTPSMIDHPLKPALNDRFLGDITDQNGLALFIEMAKIKNGALEYYWAKPDDPEGSYPKLSYLVYLDKWDWIVGTGLYIDDINAQVLSTEIKVGGIVLLILSVAMITLSKVFGDTIKQLGGEPTDITQLAGNIAQGHYQTDTPDTANPETIAGSIYRINNKLTSTLSDIQRSSVALTENITAQQDVYTKINTNSSNITHQLDTVATATNEMSASIAEITANATQSSDLMSEMNASAETGKSSVTDTSRIIDQIANKAESMNIDMSDLASEAHNVSGIVETIQSIAEQTNLLALNAAIEAARAGEQGRGFAVVADEVRTLATRSQDSTDEIQSMLNSLLNKVDGTKESIASTLDMAKTATGISQDAVEKIQNITDVVSTVSDLNFQVATAVEQQSSVSNEISQSIVSIKDSADENSQQVAIMKAQTIELEQSNATLNLAIQKLSKSS</sequence>
<keyword evidence="5 10" id="KW-1133">Transmembrane helix</keyword>
<keyword evidence="14" id="KW-1185">Reference proteome</keyword>
<evidence type="ECO:0000256" key="1">
    <source>
        <dbReference type="ARBA" id="ARBA00004429"/>
    </source>
</evidence>
<evidence type="ECO:0000256" key="3">
    <source>
        <dbReference type="ARBA" id="ARBA00022519"/>
    </source>
</evidence>
<dbReference type="EMBL" id="JAFEUM010000009">
    <property type="protein sequence ID" value="MBM7038257.1"/>
    <property type="molecule type" value="Genomic_DNA"/>
</dbReference>
<evidence type="ECO:0000313" key="13">
    <source>
        <dbReference type="EMBL" id="MBM7038257.1"/>
    </source>
</evidence>